<comment type="caution">
    <text evidence="1">The sequence shown here is derived from an EMBL/GenBank/DDBJ whole genome shotgun (WGS) entry which is preliminary data.</text>
</comment>
<dbReference type="AlphaFoldDB" id="A0A7J7KPL7"/>
<dbReference type="Proteomes" id="UP000593567">
    <property type="component" value="Unassembled WGS sequence"/>
</dbReference>
<proteinExistence type="predicted"/>
<dbReference type="PANTHER" id="PTHR46585:SF1">
    <property type="entry name" value="CHROMO DOMAIN-CONTAINING PROTEIN"/>
    <property type="match status" value="1"/>
</dbReference>
<dbReference type="Pfam" id="PF00770">
    <property type="entry name" value="Peptidase_C5"/>
    <property type="match status" value="1"/>
</dbReference>
<gene>
    <name evidence="1" type="ORF">EB796_001611</name>
</gene>
<dbReference type="GO" id="GO:0006508">
    <property type="term" value="P:proteolysis"/>
    <property type="evidence" value="ECO:0007669"/>
    <property type="project" value="InterPro"/>
</dbReference>
<dbReference type="OrthoDB" id="6343797at2759"/>
<sequence length="652" mass="74526">MSLENTSKFLLIDATDLKNGEMFDQLERKKDNNSHSYKERSKPLISRELSEIDQMMAEIVNNNSLSKDEKVEQYNNALTKYQGMKSTLLTNTSKLNKVNKVTPYKALVGIPEKFKKKATELLNLLQDAPELSVENNGEVLINNNTIPESNISDLLNRAVNPMVKERPIPDVLNDIIKSYNNTTHSAHGVKPSDVNYNNQEEIWQRLYNQRSESEYYRKAKYQLNNKVRISKYSTVFAKGYLPLWTEEAFIIYKVHKTFPPVYSLKDDSGEKLQGTWYEEELQKHSCLAAKPELDLFSNQATQASIEEGFHTEHMPTTSLTDSGPIKFSVSGDSNYYLDLNSSYILMEVKITKDNGNNIDDIANVGPVNLLGHSLFQQIDVSLNDVVISNASNLYHYRAILETMLSYNQEAKGSQLSMSLYSKDTPGQMNNIENGNTGLVSRRSVTGVSRTVQLIIKPRADIFFQKRFILNGVDLKLKLVRNDDSSDDRVRRINFLGVFPINKIPKVALENNTCCAVVNTKPDTHEGEHWVCFAKKENGSSVYFDSFGYPPYNLPEIGDVLEQNNNWIFNDVQLQSPYSTVCGQYVIFFLTHYARGITPEHIIELLNDNGDTFANDAFIFNYIKNKHKLCWVKYVVYAGYFDLYRLDIWVTLT</sequence>
<name>A0A7J7KPL7_BUGNE</name>
<organism evidence="1 2">
    <name type="scientific">Bugula neritina</name>
    <name type="common">Brown bryozoan</name>
    <name type="synonym">Sertularia neritina</name>
    <dbReference type="NCBI Taxonomy" id="10212"/>
    <lineage>
        <taxon>Eukaryota</taxon>
        <taxon>Metazoa</taxon>
        <taxon>Spiralia</taxon>
        <taxon>Lophotrochozoa</taxon>
        <taxon>Bryozoa</taxon>
        <taxon>Gymnolaemata</taxon>
        <taxon>Cheilostomatida</taxon>
        <taxon>Flustrina</taxon>
        <taxon>Buguloidea</taxon>
        <taxon>Bugulidae</taxon>
        <taxon>Bugula</taxon>
    </lineage>
</organism>
<dbReference type="InterPro" id="IPR000855">
    <property type="entry name" value="Peptidase_C5"/>
</dbReference>
<dbReference type="Gene3D" id="3.40.395.10">
    <property type="entry name" value="Adenoviral Proteinase, Chain A"/>
    <property type="match status" value="1"/>
</dbReference>
<evidence type="ECO:0000313" key="1">
    <source>
        <dbReference type="EMBL" id="KAF6040088.1"/>
    </source>
</evidence>
<dbReference type="SUPFAM" id="SSF54001">
    <property type="entry name" value="Cysteine proteinases"/>
    <property type="match status" value="1"/>
</dbReference>
<dbReference type="GO" id="GO:0004197">
    <property type="term" value="F:cysteine-type endopeptidase activity"/>
    <property type="evidence" value="ECO:0007669"/>
    <property type="project" value="InterPro"/>
</dbReference>
<dbReference type="InterPro" id="IPR038765">
    <property type="entry name" value="Papain-like_cys_pep_sf"/>
</dbReference>
<dbReference type="PANTHER" id="PTHR46585">
    <property type="entry name" value="INTEGRASE CORE DOMAIN CONTAINING PROTEIN"/>
    <property type="match status" value="1"/>
</dbReference>
<protein>
    <submittedName>
        <fullName evidence="1">Uncharacterized protein</fullName>
    </submittedName>
</protein>
<evidence type="ECO:0000313" key="2">
    <source>
        <dbReference type="Proteomes" id="UP000593567"/>
    </source>
</evidence>
<keyword evidence="2" id="KW-1185">Reference proteome</keyword>
<dbReference type="EMBL" id="VXIV02000183">
    <property type="protein sequence ID" value="KAF6040088.1"/>
    <property type="molecule type" value="Genomic_DNA"/>
</dbReference>
<reference evidence="1" key="1">
    <citation type="submission" date="2020-06" db="EMBL/GenBank/DDBJ databases">
        <title>Draft genome of Bugula neritina, a colonial animal packing powerful symbionts and potential medicines.</title>
        <authorList>
            <person name="Rayko M."/>
        </authorList>
    </citation>
    <scope>NUCLEOTIDE SEQUENCE [LARGE SCALE GENOMIC DNA]</scope>
    <source>
        <strain evidence="1">Kwan_BN1</strain>
    </source>
</reference>
<accession>A0A7J7KPL7</accession>